<evidence type="ECO:0000256" key="4">
    <source>
        <dbReference type="ARBA" id="ARBA00022692"/>
    </source>
</evidence>
<evidence type="ECO:0000259" key="11">
    <source>
        <dbReference type="PROSITE" id="PS50111"/>
    </source>
</evidence>
<gene>
    <name evidence="13" type="ORF">C1I91_02275</name>
</gene>
<dbReference type="PROSITE" id="PS50111">
    <property type="entry name" value="CHEMOTAXIS_TRANSDUC_2"/>
    <property type="match status" value="1"/>
</dbReference>
<dbReference type="Proteomes" id="UP000286268">
    <property type="component" value="Chromosome"/>
</dbReference>
<evidence type="ECO:0000256" key="6">
    <source>
        <dbReference type="ARBA" id="ARBA00023136"/>
    </source>
</evidence>
<keyword evidence="3" id="KW-0145">Chemotaxis</keyword>
<keyword evidence="4 10" id="KW-0812">Transmembrane</keyword>
<dbReference type="RefSeq" id="WP_128211036.1">
    <property type="nucleotide sequence ID" value="NZ_CP025746.1"/>
</dbReference>
<dbReference type="CDD" id="cd11386">
    <property type="entry name" value="MCP_signal"/>
    <property type="match status" value="1"/>
</dbReference>
<keyword evidence="14" id="KW-1185">Reference proteome</keyword>
<dbReference type="AlphaFoldDB" id="A0A3R5TD45"/>
<proteinExistence type="inferred from homology"/>
<evidence type="ECO:0000313" key="14">
    <source>
        <dbReference type="Proteomes" id="UP000286268"/>
    </source>
</evidence>
<dbReference type="Pfam" id="PF02743">
    <property type="entry name" value="dCache_1"/>
    <property type="match status" value="1"/>
</dbReference>
<dbReference type="InterPro" id="IPR033479">
    <property type="entry name" value="dCache_1"/>
</dbReference>
<name>A0A3R5TD45_9CLOT</name>
<dbReference type="GO" id="GO:0005886">
    <property type="term" value="C:plasma membrane"/>
    <property type="evidence" value="ECO:0007669"/>
    <property type="project" value="UniProtKB-SubCell"/>
</dbReference>
<dbReference type="PANTHER" id="PTHR32089">
    <property type="entry name" value="METHYL-ACCEPTING CHEMOTAXIS PROTEIN MCPB"/>
    <property type="match status" value="1"/>
</dbReference>
<evidence type="ECO:0000256" key="2">
    <source>
        <dbReference type="ARBA" id="ARBA00022475"/>
    </source>
</evidence>
<accession>A0A3R5TD45</accession>
<evidence type="ECO:0000259" key="12">
    <source>
        <dbReference type="PROSITE" id="PS50885"/>
    </source>
</evidence>
<evidence type="ECO:0000256" key="7">
    <source>
        <dbReference type="ARBA" id="ARBA00023224"/>
    </source>
</evidence>
<evidence type="ECO:0000256" key="1">
    <source>
        <dbReference type="ARBA" id="ARBA00004651"/>
    </source>
</evidence>
<protein>
    <recommendedName>
        <fullName evidence="15">Methyl-accepting chemotaxis protein</fullName>
    </recommendedName>
</protein>
<feature type="domain" description="HAMP" evidence="12">
    <location>
        <begin position="315"/>
        <end position="367"/>
    </location>
</feature>
<evidence type="ECO:0000256" key="5">
    <source>
        <dbReference type="ARBA" id="ARBA00022989"/>
    </source>
</evidence>
<dbReference type="InterPro" id="IPR004089">
    <property type="entry name" value="MCPsignal_dom"/>
</dbReference>
<dbReference type="Pfam" id="PF00015">
    <property type="entry name" value="MCPsignal"/>
    <property type="match status" value="1"/>
</dbReference>
<dbReference type="GO" id="GO:0007165">
    <property type="term" value="P:signal transduction"/>
    <property type="evidence" value="ECO:0007669"/>
    <property type="project" value="UniProtKB-KW"/>
</dbReference>
<dbReference type="OrthoDB" id="13222at2"/>
<evidence type="ECO:0000256" key="9">
    <source>
        <dbReference type="PROSITE-ProRule" id="PRU00284"/>
    </source>
</evidence>
<dbReference type="SMART" id="SM00304">
    <property type="entry name" value="HAMP"/>
    <property type="match status" value="1"/>
</dbReference>
<dbReference type="SUPFAM" id="SSF58104">
    <property type="entry name" value="Methyl-accepting chemotaxis protein (MCP) signaling domain"/>
    <property type="match status" value="1"/>
</dbReference>
<dbReference type="PANTHER" id="PTHR32089:SF114">
    <property type="entry name" value="METHYL-ACCEPTING CHEMOTAXIS PROTEIN MCPB"/>
    <property type="match status" value="1"/>
</dbReference>
<evidence type="ECO:0000256" key="8">
    <source>
        <dbReference type="ARBA" id="ARBA00029447"/>
    </source>
</evidence>
<feature type="transmembrane region" description="Helical" evidence="10">
    <location>
        <begin position="294"/>
        <end position="313"/>
    </location>
</feature>
<dbReference type="Pfam" id="PF00672">
    <property type="entry name" value="HAMP"/>
    <property type="match status" value="1"/>
</dbReference>
<dbReference type="Gene3D" id="3.30.450.20">
    <property type="entry name" value="PAS domain"/>
    <property type="match status" value="2"/>
</dbReference>
<dbReference type="EMBL" id="CP025746">
    <property type="protein sequence ID" value="QAA30585.1"/>
    <property type="molecule type" value="Genomic_DNA"/>
</dbReference>
<dbReference type="CDD" id="cd06225">
    <property type="entry name" value="HAMP"/>
    <property type="match status" value="1"/>
</dbReference>
<keyword evidence="2" id="KW-1003">Cell membrane</keyword>
<reference evidence="13 14" key="1">
    <citation type="submission" date="2018-01" db="EMBL/GenBank/DDBJ databases">
        <title>Genome Sequencing and Assembly of Anaerobacter polyendosporus strain CT4.</title>
        <authorList>
            <person name="Tachaapaikoon C."/>
            <person name="Sutheeworapong S."/>
            <person name="Jenjaroenpun P."/>
            <person name="Wongsurawat T."/>
            <person name="Nookeaw I."/>
            <person name="Cheawchanlertfa P."/>
            <person name="Kosugi A."/>
            <person name="Cheevadhanarak S."/>
            <person name="Ratanakhanokchai K."/>
        </authorList>
    </citation>
    <scope>NUCLEOTIDE SEQUENCE [LARGE SCALE GENOMIC DNA]</scope>
    <source>
        <strain evidence="13 14">CT4</strain>
    </source>
</reference>
<dbReference type="Gene3D" id="1.10.287.950">
    <property type="entry name" value="Methyl-accepting chemotaxis protein"/>
    <property type="match status" value="1"/>
</dbReference>
<comment type="similarity">
    <text evidence="8">Belongs to the methyl-accepting chemotaxis (MCP) protein family.</text>
</comment>
<sequence length="672" mass="73607">MPKLKMKEKGKRFNFSGIGFKLILILILICQIPLNTFGVLAYKKANNILYDKLKTTASQELELVNGSIDNYFSGIVATTQMISNNVDLIQVLAHPEYDKSALEIFKEAKESNSDIEQIVFSTVDKKVLRYPAQEQKAGYDPTTRPWYKGAIEKQDGINYSEPYKNSTGKFVVSISKTVMNNGTLVGVVSVDVDLKTLSEKLSKVKVGNSGYVFISDATGLMIADPDSSLIGGDVTTKQSYWNEVKSNPRGFEEYNYNGQNKFASYSTNAATGWKIMASMQEKELKDDTNAIRNLLIIVILIVLPLNILAAYIFSQSIKKNINKLKDVFRKASAGDLTERIKINSKDEFEELANSFNEMTDGICGLIGTAKESSNIINKTSISISAMSDQTTNAVADIAKTIDQVASGSTEQAKDIEDGVSELQSLVFKLQEINEKTKSMFKVSENTDGMTKNGLVVMDILASKSNDTSNASDKIEVAVRDMSEASTNIKAITSSINDIAEQTNLLALNAAIEAARAGEAGKGFSIVADEIRKLAEQSTLATKDIEALIDQVDDRSKIAVRAVSEAKATIMEQGEAVNKTKITFEDISKAIENLSNMISSVQSSINDINRDKDSIMEKMQNLSAISEETAASTEEVSAATEEVSASMDDFNENAQRLKSLSEELNNDINKFTI</sequence>
<dbReference type="CDD" id="cd12912">
    <property type="entry name" value="PDC2_MCP_like"/>
    <property type="match status" value="1"/>
</dbReference>
<dbReference type="SUPFAM" id="SSF103190">
    <property type="entry name" value="Sensory domain-like"/>
    <property type="match status" value="1"/>
</dbReference>
<evidence type="ECO:0008006" key="15">
    <source>
        <dbReference type="Google" id="ProtNLM"/>
    </source>
</evidence>
<comment type="subcellular location">
    <subcellularLocation>
        <location evidence="1">Cell membrane</location>
        <topology evidence="1">Multi-pass membrane protein</topology>
    </subcellularLocation>
</comment>
<dbReference type="InterPro" id="IPR003660">
    <property type="entry name" value="HAMP_dom"/>
</dbReference>
<dbReference type="SMART" id="SM00283">
    <property type="entry name" value="MA"/>
    <property type="match status" value="1"/>
</dbReference>
<evidence type="ECO:0000256" key="10">
    <source>
        <dbReference type="SAM" id="Phobius"/>
    </source>
</evidence>
<dbReference type="GO" id="GO:0006935">
    <property type="term" value="P:chemotaxis"/>
    <property type="evidence" value="ECO:0007669"/>
    <property type="project" value="UniProtKB-KW"/>
</dbReference>
<dbReference type="CDD" id="cd12913">
    <property type="entry name" value="PDC1_MCP_like"/>
    <property type="match status" value="1"/>
</dbReference>
<evidence type="ECO:0000313" key="13">
    <source>
        <dbReference type="EMBL" id="QAA30585.1"/>
    </source>
</evidence>
<keyword evidence="6 10" id="KW-0472">Membrane</keyword>
<dbReference type="PROSITE" id="PS50885">
    <property type="entry name" value="HAMP"/>
    <property type="match status" value="1"/>
</dbReference>
<evidence type="ECO:0000256" key="3">
    <source>
        <dbReference type="ARBA" id="ARBA00022500"/>
    </source>
</evidence>
<keyword evidence="5 10" id="KW-1133">Transmembrane helix</keyword>
<keyword evidence="7 9" id="KW-0807">Transducer</keyword>
<dbReference type="Gene3D" id="1.10.8.500">
    <property type="entry name" value="HAMP domain in histidine kinase"/>
    <property type="match status" value="1"/>
</dbReference>
<dbReference type="InterPro" id="IPR029151">
    <property type="entry name" value="Sensor-like_sf"/>
</dbReference>
<dbReference type="KEGG" id="cmah:C1I91_02275"/>
<feature type="domain" description="Methyl-accepting transducer" evidence="11">
    <location>
        <begin position="386"/>
        <end position="643"/>
    </location>
</feature>
<organism evidence="13 14">
    <name type="scientific">Clostridium manihotivorum</name>
    <dbReference type="NCBI Taxonomy" id="2320868"/>
    <lineage>
        <taxon>Bacteria</taxon>
        <taxon>Bacillati</taxon>
        <taxon>Bacillota</taxon>
        <taxon>Clostridia</taxon>
        <taxon>Eubacteriales</taxon>
        <taxon>Clostridiaceae</taxon>
        <taxon>Clostridium</taxon>
    </lineage>
</organism>